<dbReference type="PANTHER" id="PTHR43477:SF1">
    <property type="entry name" value="DIHYDROANTICAPSIN 7-DEHYDROGENASE"/>
    <property type="match status" value="1"/>
</dbReference>
<dbReference type="InterPro" id="IPR051122">
    <property type="entry name" value="SDR_DHRS6-like"/>
</dbReference>
<dbReference type="Proteomes" id="UP001596956">
    <property type="component" value="Unassembled WGS sequence"/>
</dbReference>
<keyword evidence="4" id="KW-1185">Reference proteome</keyword>
<evidence type="ECO:0000256" key="1">
    <source>
        <dbReference type="ARBA" id="ARBA00006484"/>
    </source>
</evidence>
<organism evidence="3 4">
    <name type="scientific">Streptomonospora algeriensis</name>
    <dbReference type="NCBI Taxonomy" id="995084"/>
    <lineage>
        <taxon>Bacteria</taxon>
        <taxon>Bacillati</taxon>
        <taxon>Actinomycetota</taxon>
        <taxon>Actinomycetes</taxon>
        <taxon>Streptosporangiales</taxon>
        <taxon>Nocardiopsidaceae</taxon>
        <taxon>Streptomonospora</taxon>
    </lineage>
</organism>
<dbReference type="Pfam" id="PF13561">
    <property type="entry name" value="adh_short_C2"/>
    <property type="match status" value="1"/>
</dbReference>
<sequence length="161" mass="17044">MADWSPGGRLLLGEINGLSTAAAKEAFEVRFWGAWLAAKHAHKHMRPGGSIVLSSGIAASRPQSGGSVVGPACGAVEALTRALAVELAPIRVNAVAAGMVRTPLWDDVPKTERNAVFDRARRSLPARRTGEAADIAKTHLHLMGEKFTTGTVSLFHRASRS</sequence>
<dbReference type="InterPro" id="IPR036291">
    <property type="entry name" value="NAD(P)-bd_dom_sf"/>
</dbReference>
<keyword evidence="2" id="KW-0560">Oxidoreductase</keyword>
<comment type="caution">
    <text evidence="3">The sequence shown here is derived from an EMBL/GenBank/DDBJ whole genome shotgun (WGS) entry which is preliminary data.</text>
</comment>
<reference evidence="4" key="1">
    <citation type="journal article" date="2019" name="Int. J. Syst. Evol. Microbiol.">
        <title>The Global Catalogue of Microorganisms (GCM) 10K type strain sequencing project: providing services to taxonomists for standard genome sequencing and annotation.</title>
        <authorList>
            <consortium name="The Broad Institute Genomics Platform"/>
            <consortium name="The Broad Institute Genome Sequencing Center for Infectious Disease"/>
            <person name="Wu L."/>
            <person name="Ma J."/>
        </authorList>
    </citation>
    <scope>NUCLEOTIDE SEQUENCE [LARGE SCALE GENOMIC DNA]</scope>
    <source>
        <strain evidence="4">CCUG 63369</strain>
    </source>
</reference>
<dbReference type="SUPFAM" id="SSF51735">
    <property type="entry name" value="NAD(P)-binding Rossmann-fold domains"/>
    <property type="match status" value="1"/>
</dbReference>
<comment type="similarity">
    <text evidence="1">Belongs to the short-chain dehydrogenases/reductases (SDR) family.</text>
</comment>
<protein>
    <submittedName>
        <fullName evidence="3">SDR family oxidoreductase</fullName>
    </submittedName>
</protein>
<evidence type="ECO:0000313" key="3">
    <source>
        <dbReference type="EMBL" id="MFD0800187.1"/>
    </source>
</evidence>
<dbReference type="EMBL" id="JBHTHR010000027">
    <property type="protein sequence ID" value="MFD0800187.1"/>
    <property type="molecule type" value="Genomic_DNA"/>
</dbReference>
<gene>
    <name evidence="3" type="ORF">ACFQZU_02480</name>
</gene>
<name>A0ABW3BAL6_9ACTN</name>
<dbReference type="Gene3D" id="3.40.50.720">
    <property type="entry name" value="NAD(P)-binding Rossmann-like Domain"/>
    <property type="match status" value="1"/>
</dbReference>
<dbReference type="PANTHER" id="PTHR43477">
    <property type="entry name" value="DIHYDROANTICAPSIN 7-DEHYDROGENASE"/>
    <property type="match status" value="1"/>
</dbReference>
<dbReference type="InterPro" id="IPR002347">
    <property type="entry name" value="SDR_fam"/>
</dbReference>
<evidence type="ECO:0000313" key="4">
    <source>
        <dbReference type="Proteomes" id="UP001596956"/>
    </source>
</evidence>
<evidence type="ECO:0000256" key="2">
    <source>
        <dbReference type="ARBA" id="ARBA00023002"/>
    </source>
</evidence>
<accession>A0ABW3BAL6</accession>
<proteinExistence type="inferred from homology"/>